<name>A0ABU0FH88_9HYPH</name>
<protein>
    <recommendedName>
        <fullName evidence="3">DUF4089 domain-containing protein</fullName>
    </recommendedName>
</protein>
<reference evidence="1 2" key="1">
    <citation type="submission" date="2023-07" db="EMBL/GenBank/DDBJ databases">
        <title>Genomic Encyclopedia of Type Strains, Phase IV (KMG-IV): sequencing the most valuable type-strain genomes for metagenomic binning, comparative biology and taxonomic classification.</title>
        <authorList>
            <person name="Goeker M."/>
        </authorList>
    </citation>
    <scope>NUCLEOTIDE SEQUENCE [LARGE SCALE GENOMIC DNA]</scope>
    <source>
        <strain evidence="1 2">DSM 5896</strain>
    </source>
</reference>
<gene>
    <name evidence="1" type="ORF">J3R73_003633</name>
</gene>
<dbReference type="RefSeq" id="WP_307429799.1">
    <property type="nucleotide sequence ID" value="NZ_JAUSVK010000001.1"/>
</dbReference>
<dbReference type="InterPro" id="IPR025148">
    <property type="entry name" value="AtzG-like"/>
</dbReference>
<dbReference type="Pfam" id="PF13318">
    <property type="entry name" value="AtzG-like"/>
    <property type="match status" value="1"/>
</dbReference>
<evidence type="ECO:0000313" key="2">
    <source>
        <dbReference type="Proteomes" id="UP001237448"/>
    </source>
</evidence>
<comment type="caution">
    <text evidence="1">The sequence shown here is derived from an EMBL/GenBank/DDBJ whole genome shotgun (WGS) entry which is preliminary data.</text>
</comment>
<evidence type="ECO:0008006" key="3">
    <source>
        <dbReference type="Google" id="ProtNLM"/>
    </source>
</evidence>
<dbReference type="Proteomes" id="UP001237448">
    <property type="component" value="Unassembled WGS sequence"/>
</dbReference>
<sequence>MRILSKGYGMDGGPNFDAQAVIDAMGPLIGIDIAPDDRDGIGDYLRVMADFAALLFAFPLDGRDEPAPAFEA</sequence>
<accession>A0ABU0FH88</accession>
<dbReference type="EMBL" id="JAUSVK010000001">
    <property type="protein sequence ID" value="MDQ0393841.1"/>
    <property type="molecule type" value="Genomic_DNA"/>
</dbReference>
<evidence type="ECO:0000313" key="1">
    <source>
        <dbReference type="EMBL" id="MDQ0393841.1"/>
    </source>
</evidence>
<organism evidence="1 2">
    <name type="scientific">Labrys monachus</name>
    <dbReference type="NCBI Taxonomy" id="217067"/>
    <lineage>
        <taxon>Bacteria</taxon>
        <taxon>Pseudomonadati</taxon>
        <taxon>Pseudomonadota</taxon>
        <taxon>Alphaproteobacteria</taxon>
        <taxon>Hyphomicrobiales</taxon>
        <taxon>Xanthobacteraceae</taxon>
        <taxon>Labrys</taxon>
    </lineage>
</organism>
<keyword evidence="2" id="KW-1185">Reference proteome</keyword>
<proteinExistence type="predicted"/>